<dbReference type="EMBL" id="UYJE01007820">
    <property type="protein sequence ID" value="VDI58269.1"/>
    <property type="molecule type" value="Genomic_DNA"/>
</dbReference>
<gene>
    <name evidence="2" type="ORF">MGAL_10B083803</name>
</gene>
<keyword evidence="3" id="KW-1185">Reference proteome</keyword>
<comment type="caution">
    <text evidence="2">The sequence shown here is derived from an EMBL/GenBank/DDBJ whole genome shotgun (WGS) entry which is preliminary data.</text>
</comment>
<feature type="transmembrane region" description="Helical" evidence="1">
    <location>
        <begin position="156"/>
        <end position="174"/>
    </location>
</feature>
<dbReference type="Proteomes" id="UP000596742">
    <property type="component" value="Unassembled WGS sequence"/>
</dbReference>
<keyword evidence="1" id="KW-0472">Membrane</keyword>
<evidence type="ECO:0000313" key="3">
    <source>
        <dbReference type="Proteomes" id="UP000596742"/>
    </source>
</evidence>
<dbReference type="InterPro" id="IPR043502">
    <property type="entry name" value="DNA/RNA_pol_sf"/>
</dbReference>
<keyword evidence="1" id="KW-1133">Transmembrane helix</keyword>
<organism evidence="2 3">
    <name type="scientific">Mytilus galloprovincialis</name>
    <name type="common">Mediterranean mussel</name>
    <dbReference type="NCBI Taxonomy" id="29158"/>
    <lineage>
        <taxon>Eukaryota</taxon>
        <taxon>Metazoa</taxon>
        <taxon>Spiralia</taxon>
        <taxon>Lophotrochozoa</taxon>
        <taxon>Mollusca</taxon>
        <taxon>Bivalvia</taxon>
        <taxon>Autobranchia</taxon>
        <taxon>Pteriomorphia</taxon>
        <taxon>Mytilida</taxon>
        <taxon>Mytiloidea</taxon>
        <taxon>Mytilidae</taxon>
        <taxon>Mytilinae</taxon>
        <taxon>Mytilus</taxon>
    </lineage>
</organism>
<reference evidence="2" key="1">
    <citation type="submission" date="2018-11" db="EMBL/GenBank/DDBJ databases">
        <authorList>
            <person name="Alioto T."/>
            <person name="Alioto T."/>
        </authorList>
    </citation>
    <scope>NUCLEOTIDE SEQUENCE</scope>
</reference>
<dbReference type="OrthoDB" id="6277301at2759"/>
<accession>A0A8B6G3V6</accession>
<proteinExistence type="predicted"/>
<evidence type="ECO:0000256" key="1">
    <source>
        <dbReference type="SAM" id="Phobius"/>
    </source>
</evidence>
<keyword evidence="1" id="KW-0812">Transmembrane</keyword>
<name>A0A8B6G3V6_MYTGA</name>
<dbReference type="AlphaFoldDB" id="A0A8B6G3V6"/>
<evidence type="ECO:0000313" key="2">
    <source>
        <dbReference type="EMBL" id="VDI58269.1"/>
    </source>
</evidence>
<feature type="transmembrane region" description="Helical" evidence="1">
    <location>
        <begin position="180"/>
        <end position="201"/>
    </location>
</feature>
<protein>
    <submittedName>
        <fullName evidence="2">Uncharacterized protein</fullName>
    </submittedName>
</protein>
<sequence length="203" mass="23474">MYCSEQWEQIGCPGEILDWIEHGVDIRPLFKHFKGRCYDSSLPQHAYFQNSASCKGFEKFLCDTLLERIANGSLTVTGRVGECDPPFLILPITIELSKPCMCHDERYFNLWIKDFPFSLDTLKEVPRLIEKDSFMAPLDDKSGYDLILLNPNSRQYFGIQFAGWYMVLTLFLSASKLVLIFITLLVWFQLAIVTPLVYLLYCT</sequence>
<dbReference type="SUPFAM" id="SSF56672">
    <property type="entry name" value="DNA/RNA polymerases"/>
    <property type="match status" value="1"/>
</dbReference>